<evidence type="ECO:0000256" key="5">
    <source>
        <dbReference type="PIRSR" id="PIRSR606118-50"/>
    </source>
</evidence>
<organism evidence="8 9">
    <name type="scientific">Photorhabdus temperata J3</name>
    <dbReference type="NCBI Taxonomy" id="1389415"/>
    <lineage>
        <taxon>Bacteria</taxon>
        <taxon>Pseudomonadati</taxon>
        <taxon>Pseudomonadota</taxon>
        <taxon>Gammaproteobacteria</taxon>
        <taxon>Enterobacterales</taxon>
        <taxon>Morganellaceae</taxon>
        <taxon>Photorhabdus</taxon>
    </lineage>
</organism>
<gene>
    <name evidence="8" type="ORF">O185_21435</name>
</gene>
<keyword evidence="2" id="KW-0229">DNA integration</keyword>
<protein>
    <recommendedName>
        <fullName evidence="7">Resolvase/invertase-type recombinase catalytic domain-containing protein</fullName>
    </recommendedName>
</protein>
<dbReference type="PANTHER" id="PTHR30461:SF26">
    <property type="entry name" value="RESOLVASE HOMOLOG YNEB"/>
    <property type="match status" value="1"/>
</dbReference>
<dbReference type="SUPFAM" id="SSF53041">
    <property type="entry name" value="Resolvase-like"/>
    <property type="match status" value="1"/>
</dbReference>
<feature type="domain" description="Resolvase/invertase-type recombinase catalytic" evidence="7">
    <location>
        <begin position="1"/>
        <end position="83"/>
    </location>
</feature>
<evidence type="ECO:0000256" key="3">
    <source>
        <dbReference type="ARBA" id="ARBA00023125"/>
    </source>
</evidence>
<comment type="similarity">
    <text evidence="1">Belongs to the site-specific recombinase resolvase family.</text>
</comment>
<evidence type="ECO:0000256" key="4">
    <source>
        <dbReference type="ARBA" id="ARBA00023172"/>
    </source>
</evidence>
<comment type="caution">
    <text evidence="8">The sequence shown here is derived from an EMBL/GenBank/DDBJ whole genome shotgun (WGS) entry which is preliminary data.</text>
</comment>
<evidence type="ECO:0000313" key="9">
    <source>
        <dbReference type="Proteomes" id="UP000017133"/>
    </source>
</evidence>
<evidence type="ECO:0000256" key="6">
    <source>
        <dbReference type="PROSITE-ProRule" id="PRU10137"/>
    </source>
</evidence>
<dbReference type="PATRIC" id="fig|1389415.4.peg.4290"/>
<dbReference type="RefSeq" id="WP_023046036.1">
    <property type="nucleotide sequence ID" value="NZ_AXDT01000230.1"/>
</dbReference>
<keyword evidence="4" id="KW-0233">DNA recombination</keyword>
<keyword evidence="3" id="KW-0238">DNA-binding</keyword>
<dbReference type="AlphaFoldDB" id="U7QSW8"/>
<dbReference type="Gene3D" id="3.40.50.1390">
    <property type="entry name" value="Resolvase, N-terminal catalytic domain"/>
    <property type="match status" value="1"/>
</dbReference>
<dbReference type="InterPro" id="IPR050639">
    <property type="entry name" value="SSR_resolvase"/>
</dbReference>
<dbReference type="InterPro" id="IPR006118">
    <property type="entry name" value="Recombinase_CS"/>
</dbReference>
<dbReference type="PANTHER" id="PTHR30461">
    <property type="entry name" value="DNA-INVERTASE FROM LAMBDOID PROPHAGE"/>
    <property type="match status" value="1"/>
</dbReference>
<dbReference type="Pfam" id="PF00239">
    <property type="entry name" value="Resolvase"/>
    <property type="match status" value="1"/>
</dbReference>
<dbReference type="InterPro" id="IPR006119">
    <property type="entry name" value="Resolv_N"/>
</dbReference>
<dbReference type="CDD" id="cd03768">
    <property type="entry name" value="SR_ResInv"/>
    <property type="match status" value="1"/>
</dbReference>
<dbReference type="SMART" id="SM00857">
    <property type="entry name" value="Resolvase"/>
    <property type="match status" value="1"/>
</dbReference>
<dbReference type="EMBL" id="AXDT01000230">
    <property type="protein sequence ID" value="ERT11069.1"/>
    <property type="molecule type" value="Genomic_DNA"/>
</dbReference>
<sequence length="83" mass="9663">MHYAYIRVSSVDQHAERQKEALSASGIKIDKIYIEQARAKNINRPQLQDMLQQVRTGDTIVVHSLDRLCRIQRERYQVKAGLL</sequence>
<dbReference type="InterPro" id="IPR036162">
    <property type="entry name" value="Resolvase-like_N_sf"/>
</dbReference>
<dbReference type="GO" id="GO:0000150">
    <property type="term" value="F:DNA strand exchange activity"/>
    <property type="evidence" value="ECO:0007669"/>
    <property type="project" value="InterPro"/>
</dbReference>
<keyword evidence="9" id="KW-1185">Reference proteome</keyword>
<dbReference type="GO" id="GO:0003677">
    <property type="term" value="F:DNA binding"/>
    <property type="evidence" value="ECO:0007669"/>
    <property type="project" value="UniProtKB-KW"/>
</dbReference>
<name>U7QSW8_PHOTE</name>
<evidence type="ECO:0000256" key="2">
    <source>
        <dbReference type="ARBA" id="ARBA00022908"/>
    </source>
</evidence>
<dbReference type="PROSITE" id="PS51736">
    <property type="entry name" value="RECOMBINASES_3"/>
    <property type="match status" value="1"/>
</dbReference>
<accession>U7QSW8</accession>
<proteinExistence type="inferred from homology"/>
<dbReference type="Proteomes" id="UP000017133">
    <property type="component" value="Unassembled WGS sequence"/>
</dbReference>
<dbReference type="PROSITE" id="PS00397">
    <property type="entry name" value="RECOMBINASES_1"/>
    <property type="match status" value="1"/>
</dbReference>
<evidence type="ECO:0000259" key="7">
    <source>
        <dbReference type="PROSITE" id="PS51736"/>
    </source>
</evidence>
<feature type="active site" description="O-(5'-phospho-DNA)-serine intermediate" evidence="5 6">
    <location>
        <position position="9"/>
    </location>
</feature>
<evidence type="ECO:0000256" key="1">
    <source>
        <dbReference type="ARBA" id="ARBA00009913"/>
    </source>
</evidence>
<evidence type="ECO:0000313" key="8">
    <source>
        <dbReference type="EMBL" id="ERT11069.1"/>
    </source>
</evidence>
<dbReference type="GO" id="GO:0015074">
    <property type="term" value="P:DNA integration"/>
    <property type="evidence" value="ECO:0007669"/>
    <property type="project" value="UniProtKB-KW"/>
</dbReference>
<reference evidence="8 9" key="1">
    <citation type="submission" date="2013-10" db="EMBL/GenBank/DDBJ databases">
        <title>Whole Genome Shotgun Sequence of Photorhabdus temperata J3.</title>
        <authorList>
            <person name="Park G.-S."/>
            <person name="Hong S.-J."/>
            <person name="Shin J.-H."/>
        </authorList>
    </citation>
    <scope>NUCLEOTIDE SEQUENCE [LARGE SCALE GENOMIC DNA]</scope>
    <source>
        <strain evidence="8 9">J3</strain>
    </source>
</reference>